<protein>
    <recommendedName>
        <fullName evidence="3">Guanylate kinase</fullName>
    </recommendedName>
</protein>
<comment type="caution">
    <text evidence="1">The sequence shown here is derived from an EMBL/GenBank/DDBJ whole genome shotgun (WGS) entry which is preliminary data.</text>
</comment>
<name>A0AAP0IMI6_9MAGN</name>
<sequence length="71" mass="8086">MHLCMEISRGIGDYTETLLVRIATAREEVKLIKNFDYVAINADGKLKGAVKLVESIIDREKARVRQRRAVI</sequence>
<proteinExistence type="predicted"/>
<dbReference type="Gene3D" id="3.40.50.300">
    <property type="entry name" value="P-loop containing nucleotide triphosphate hydrolases"/>
    <property type="match status" value="1"/>
</dbReference>
<dbReference type="EMBL" id="JBBNAG010000007">
    <property type="protein sequence ID" value="KAK9118266.1"/>
    <property type="molecule type" value="Genomic_DNA"/>
</dbReference>
<evidence type="ECO:0008006" key="3">
    <source>
        <dbReference type="Google" id="ProtNLM"/>
    </source>
</evidence>
<dbReference type="AlphaFoldDB" id="A0AAP0IMI6"/>
<organism evidence="1 2">
    <name type="scientific">Stephania cephalantha</name>
    <dbReference type="NCBI Taxonomy" id="152367"/>
    <lineage>
        <taxon>Eukaryota</taxon>
        <taxon>Viridiplantae</taxon>
        <taxon>Streptophyta</taxon>
        <taxon>Embryophyta</taxon>
        <taxon>Tracheophyta</taxon>
        <taxon>Spermatophyta</taxon>
        <taxon>Magnoliopsida</taxon>
        <taxon>Ranunculales</taxon>
        <taxon>Menispermaceae</taxon>
        <taxon>Menispermoideae</taxon>
        <taxon>Cissampelideae</taxon>
        <taxon>Stephania</taxon>
    </lineage>
</organism>
<reference evidence="1 2" key="1">
    <citation type="submission" date="2024-01" db="EMBL/GenBank/DDBJ databases">
        <title>Genome assemblies of Stephania.</title>
        <authorList>
            <person name="Yang L."/>
        </authorList>
    </citation>
    <scope>NUCLEOTIDE SEQUENCE [LARGE SCALE GENOMIC DNA]</scope>
    <source>
        <strain evidence="1">JXDWG</strain>
        <tissue evidence="1">Leaf</tissue>
    </source>
</reference>
<evidence type="ECO:0000313" key="1">
    <source>
        <dbReference type="EMBL" id="KAK9118266.1"/>
    </source>
</evidence>
<gene>
    <name evidence="1" type="ORF">Scep_016359</name>
</gene>
<dbReference type="InterPro" id="IPR027417">
    <property type="entry name" value="P-loop_NTPase"/>
</dbReference>
<keyword evidence="2" id="KW-1185">Reference proteome</keyword>
<dbReference type="Proteomes" id="UP001419268">
    <property type="component" value="Unassembled WGS sequence"/>
</dbReference>
<evidence type="ECO:0000313" key="2">
    <source>
        <dbReference type="Proteomes" id="UP001419268"/>
    </source>
</evidence>
<accession>A0AAP0IMI6</accession>